<dbReference type="AlphaFoldDB" id="A0A248LJN3"/>
<dbReference type="Proteomes" id="UP000197424">
    <property type="component" value="Chromosome"/>
</dbReference>
<dbReference type="InterPro" id="IPR006685">
    <property type="entry name" value="MscS_channel_2nd"/>
</dbReference>
<evidence type="ECO:0000256" key="5">
    <source>
        <dbReference type="ARBA" id="ARBA00022989"/>
    </source>
</evidence>
<accession>A0A248LJN3</accession>
<keyword evidence="4 7" id="KW-0812">Transmembrane</keyword>
<reference evidence="12" key="1">
    <citation type="submission" date="2017-06" db="EMBL/GenBank/DDBJ databases">
        <title>Whole genome sequence of Laribacter hongkongensis LHGZ1.</title>
        <authorList>
            <person name="Chen D."/>
            <person name="Wu H."/>
            <person name="Chen J."/>
        </authorList>
    </citation>
    <scope>NUCLEOTIDE SEQUENCE [LARGE SCALE GENOMIC DNA]</scope>
    <source>
        <strain evidence="12">LHGZ1</strain>
    </source>
</reference>
<keyword evidence="7" id="KW-0813">Transport</keyword>
<dbReference type="Gene3D" id="2.30.30.60">
    <property type="match status" value="1"/>
</dbReference>
<feature type="transmembrane region" description="Helical" evidence="7">
    <location>
        <begin position="198"/>
        <end position="223"/>
    </location>
</feature>
<dbReference type="InterPro" id="IPR011066">
    <property type="entry name" value="MscS_channel_C_sf"/>
</dbReference>
<dbReference type="InterPro" id="IPR049278">
    <property type="entry name" value="MS_channel_C"/>
</dbReference>
<evidence type="ECO:0000256" key="6">
    <source>
        <dbReference type="ARBA" id="ARBA00023136"/>
    </source>
</evidence>
<dbReference type="Gene3D" id="3.30.70.100">
    <property type="match status" value="1"/>
</dbReference>
<keyword evidence="7" id="KW-0406">Ion transport</keyword>
<evidence type="ECO:0000256" key="1">
    <source>
        <dbReference type="ARBA" id="ARBA00004651"/>
    </source>
</evidence>
<dbReference type="RefSeq" id="WP_161493528.1">
    <property type="nucleotide sequence ID" value="NZ_CP022115.1"/>
</dbReference>
<comment type="subcellular location">
    <subcellularLocation>
        <location evidence="7">Cell inner membrane</location>
        <topology evidence="7">Multi-pass membrane protein</topology>
    </subcellularLocation>
    <subcellularLocation>
        <location evidence="1">Cell membrane</location>
        <topology evidence="1">Multi-pass membrane protein</topology>
    </subcellularLocation>
</comment>
<dbReference type="InterPro" id="IPR045275">
    <property type="entry name" value="MscS_archaea/bacteria_type"/>
</dbReference>
<sequence>MWSVVRILWFCLWWTVAPAWAQTPPPVPAAVPASAVLTIDQRDVMTFRVPLLGYPPADRASIATERIRNMLSAGATRPVTMQRAGQNYYIEMDGRYLFTVQPGDANPLTAETQEQVAQHAVDTLNLIIRERNELAAPGQLALALLKAALIILITALLINFGIRIRRWCVHWIDNHWPREVSWLAGPLWLRSAYRFTHLVHALWVLALLYTSLSLLLSVFPLTRAWGEALNQYLLDLLFRFGDALVEALPGLGVVIAILVLTRITVRLLGYVLSRVEKGELELPFFDQDTAGTTRKLLTVLLWLFALAMIYPYLPGSNTEAFKGLSVVLGLMVSLGASGVVSQFASGLILIYSRSLKVGEYVSVAGEEGTVQAIGLFATRIHTNMREEISIPNSVLVSQSVKNYSRLAAGGGVISSVQLTIGYATPWRQVEAMLLEAAHRTRGVRQEPAPFVFQTALSDFYVEYSLRVSLDEPAQRARILDELNSHILDVFNEYGVQITSPHYEGDPAELQVVPPANWYAAPARPPQDRPA</sequence>
<feature type="transmembrane region" description="Helical" evidence="7">
    <location>
        <begin position="296"/>
        <end position="313"/>
    </location>
</feature>
<dbReference type="GO" id="GO:0008381">
    <property type="term" value="F:mechanosensitive monoatomic ion channel activity"/>
    <property type="evidence" value="ECO:0007669"/>
    <property type="project" value="InterPro"/>
</dbReference>
<gene>
    <name evidence="11" type="ORF">LHGZ1_2031</name>
</gene>
<dbReference type="InterPro" id="IPR023408">
    <property type="entry name" value="MscS_beta-dom_sf"/>
</dbReference>
<evidence type="ECO:0000256" key="2">
    <source>
        <dbReference type="ARBA" id="ARBA00008017"/>
    </source>
</evidence>
<dbReference type="PANTHER" id="PTHR30221">
    <property type="entry name" value="SMALL-CONDUCTANCE MECHANOSENSITIVE CHANNEL"/>
    <property type="match status" value="1"/>
</dbReference>
<dbReference type="Pfam" id="PF00924">
    <property type="entry name" value="MS_channel_2nd"/>
    <property type="match status" value="1"/>
</dbReference>
<feature type="chain" id="PRO_5013304025" description="Small-conductance mechanosensitive channel" evidence="8">
    <location>
        <begin position="22"/>
        <end position="530"/>
    </location>
</feature>
<proteinExistence type="inferred from homology"/>
<feature type="domain" description="Mechanosensitive ion channel MscS C-terminal" evidence="10">
    <location>
        <begin position="417"/>
        <end position="497"/>
    </location>
</feature>
<evidence type="ECO:0000313" key="11">
    <source>
        <dbReference type="EMBL" id="ASJ24862.1"/>
    </source>
</evidence>
<organism evidence="11 12">
    <name type="scientific">Laribacter hongkongensis</name>
    <dbReference type="NCBI Taxonomy" id="168471"/>
    <lineage>
        <taxon>Bacteria</taxon>
        <taxon>Pseudomonadati</taxon>
        <taxon>Pseudomonadota</taxon>
        <taxon>Betaproteobacteria</taxon>
        <taxon>Neisseriales</taxon>
        <taxon>Aquaspirillaceae</taxon>
        <taxon>Laribacter</taxon>
    </lineage>
</organism>
<keyword evidence="3" id="KW-1003">Cell membrane</keyword>
<keyword evidence="7" id="KW-0407">Ion channel</keyword>
<feature type="transmembrane region" description="Helical" evidence="7">
    <location>
        <begin position="243"/>
        <end position="265"/>
    </location>
</feature>
<feature type="domain" description="Mechanosensitive ion channel MscS" evidence="9">
    <location>
        <begin position="339"/>
        <end position="405"/>
    </location>
</feature>
<keyword evidence="5 7" id="KW-1133">Transmembrane helix</keyword>
<comment type="function">
    <text evidence="7">Mechanosensitive channel that participates in the regulation of osmotic pressure changes within the cell, opening in response to stretch forces in the membrane lipid bilayer, without the need for other proteins. Contributes to normal resistance to hypoosmotic shock. Forms an ion channel of 1.0 nanosiemens conductance with a slight preference for anions.</text>
</comment>
<name>A0A248LJN3_9NEIS</name>
<evidence type="ECO:0000256" key="8">
    <source>
        <dbReference type="SAM" id="SignalP"/>
    </source>
</evidence>
<dbReference type="SUPFAM" id="SSF50182">
    <property type="entry name" value="Sm-like ribonucleoproteins"/>
    <property type="match status" value="1"/>
</dbReference>
<dbReference type="EMBL" id="CP022115">
    <property type="protein sequence ID" value="ASJ24862.1"/>
    <property type="molecule type" value="Genomic_DNA"/>
</dbReference>
<dbReference type="SUPFAM" id="SSF82689">
    <property type="entry name" value="Mechanosensitive channel protein MscS (YggB), C-terminal domain"/>
    <property type="match status" value="1"/>
</dbReference>
<dbReference type="InterPro" id="IPR010920">
    <property type="entry name" value="LSM_dom_sf"/>
</dbReference>
<feature type="signal peptide" evidence="8">
    <location>
        <begin position="1"/>
        <end position="21"/>
    </location>
</feature>
<evidence type="ECO:0000256" key="7">
    <source>
        <dbReference type="RuleBase" id="RU369025"/>
    </source>
</evidence>
<dbReference type="GO" id="GO:0005886">
    <property type="term" value="C:plasma membrane"/>
    <property type="evidence" value="ECO:0007669"/>
    <property type="project" value="UniProtKB-SubCell"/>
</dbReference>
<feature type="transmembrane region" description="Helical" evidence="7">
    <location>
        <begin position="140"/>
        <end position="162"/>
    </location>
</feature>
<evidence type="ECO:0000259" key="9">
    <source>
        <dbReference type="Pfam" id="PF00924"/>
    </source>
</evidence>
<keyword evidence="8" id="KW-0732">Signal</keyword>
<keyword evidence="7" id="KW-0997">Cell inner membrane</keyword>
<comment type="subunit">
    <text evidence="7">Homoheptamer.</text>
</comment>
<feature type="transmembrane region" description="Helical" evidence="7">
    <location>
        <begin position="325"/>
        <end position="351"/>
    </location>
</feature>
<evidence type="ECO:0000256" key="3">
    <source>
        <dbReference type="ARBA" id="ARBA00022475"/>
    </source>
</evidence>
<evidence type="ECO:0000313" key="12">
    <source>
        <dbReference type="Proteomes" id="UP000197424"/>
    </source>
</evidence>
<keyword evidence="6 7" id="KW-0472">Membrane</keyword>
<comment type="similarity">
    <text evidence="2 7">Belongs to the MscS (TC 1.A.23) family.</text>
</comment>
<evidence type="ECO:0000259" key="10">
    <source>
        <dbReference type="Pfam" id="PF21082"/>
    </source>
</evidence>
<dbReference type="Pfam" id="PF21082">
    <property type="entry name" value="MS_channel_3rd"/>
    <property type="match status" value="1"/>
</dbReference>
<protein>
    <recommendedName>
        <fullName evidence="7">Small-conductance mechanosensitive channel</fullName>
    </recommendedName>
</protein>
<dbReference type="PANTHER" id="PTHR30221:SF18">
    <property type="entry name" value="SLL0590 PROTEIN"/>
    <property type="match status" value="1"/>
</dbReference>
<dbReference type="Gene3D" id="1.10.287.1260">
    <property type="match status" value="1"/>
</dbReference>
<comment type="caution">
    <text evidence="7">Lacks conserved residue(s) required for the propagation of feature annotation.</text>
</comment>
<evidence type="ECO:0000256" key="4">
    <source>
        <dbReference type="ARBA" id="ARBA00022692"/>
    </source>
</evidence>